<protein>
    <submittedName>
        <fullName evidence="6">Membrane protein required for colicin V production</fullName>
    </submittedName>
</protein>
<accession>A0A4Q7ZD85</accession>
<sequence length="173" mass="18873">MHPADILILAVVAFSIWKGFRRGLVREAIALAGWIIGLIMAVNSYQRVAPALAPFIETPSLRMAAAFVLICLSVVTVVFLIGQLVRSLLSALAMGPADHLMGGLFGLARGVLIVLLSVGLVSRFFQNDPWWREAELPRAALPYVPEALSLTDKLKAEMKHLPKIQIQTANPDH</sequence>
<comment type="caution">
    <text evidence="6">The sequence shown here is derived from an EMBL/GenBank/DDBJ whole genome shotgun (WGS) entry which is preliminary data.</text>
</comment>
<feature type="transmembrane region" description="Helical" evidence="5">
    <location>
        <begin position="106"/>
        <end position="125"/>
    </location>
</feature>
<dbReference type="InterPro" id="IPR003825">
    <property type="entry name" value="Colicin-V_CvpA"/>
</dbReference>
<evidence type="ECO:0000313" key="7">
    <source>
        <dbReference type="Proteomes" id="UP000292423"/>
    </source>
</evidence>
<keyword evidence="7" id="KW-1185">Reference proteome</keyword>
<keyword evidence="2 5" id="KW-0812">Transmembrane</keyword>
<keyword evidence="4 5" id="KW-0472">Membrane</keyword>
<organism evidence="6 7">
    <name type="scientific">Fluviicoccus keumensis</name>
    <dbReference type="NCBI Taxonomy" id="1435465"/>
    <lineage>
        <taxon>Bacteria</taxon>
        <taxon>Pseudomonadati</taxon>
        <taxon>Pseudomonadota</taxon>
        <taxon>Gammaproteobacteria</taxon>
        <taxon>Moraxellales</taxon>
        <taxon>Moraxellaceae</taxon>
        <taxon>Fluviicoccus</taxon>
    </lineage>
</organism>
<gene>
    <name evidence="6" type="ORF">EV700_0084</name>
</gene>
<dbReference type="OrthoDB" id="9810601at2"/>
<name>A0A4Q7ZD85_9GAMM</name>
<evidence type="ECO:0000313" key="6">
    <source>
        <dbReference type="EMBL" id="RZU48184.1"/>
    </source>
</evidence>
<dbReference type="PANTHER" id="PTHR36926:SF1">
    <property type="entry name" value="COLICIN V PRODUCTION PROTEIN"/>
    <property type="match status" value="1"/>
</dbReference>
<dbReference type="Proteomes" id="UP000292423">
    <property type="component" value="Unassembled WGS sequence"/>
</dbReference>
<dbReference type="Pfam" id="PF02674">
    <property type="entry name" value="Colicin_V"/>
    <property type="match status" value="1"/>
</dbReference>
<comment type="subcellular location">
    <subcellularLocation>
        <location evidence="1">Membrane</location>
        <topology evidence="1">Multi-pass membrane protein</topology>
    </subcellularLocation>
</comment>
<feature type="transmembrane region" description="Helical" evidence="5">
    <location>
        <begin position="28"/>
        <end position="45"/>
    </location>
</feature>
<dbReference type="GO" id="GO:0009403">
    <property type="term" value="P:toxin biosynthetic process"/>
    <property type="evidence" value="ECO:0007669"/>
    <property type="project" value="InterPro"/>
</dbReference>
<reference evidence="6 7" key="1">
    <citation type="submission" date="2019-02" db="EMBL/GenBank/DDBJ databases">
        <title>Genomic Encyclopedia of Type Strains, Phase IV (KMG-IV): sequencing the most valuable type-strain genomes for metagenomic binning, comparative biology and taxonomic classification.</title>
        <authorList>
            <person name="Goeker M."/>
        </authorList>
    </citation>
    <scope>NUCLEOTIDE SEQUENCE [LARGE SCALE GENOMIC DNA]</scope>
    <source>
        <strain evidence="6 7">DSM 105135</strain>
    </source>
</reference>
<dbReference type="RefSeq" id="WP_130410390.1">
    <property type="nucleotide sequence ID" value="NZ_SHKX01000002.1"/>
</dbReference>
<dbReference type="AlphaFoldDB" id="A0A4Q7ZD85"/>
<evidence type="ECO:0000256" key="1">
    <source>
        <dbReference type="ARBA" id="ARBA00004141"/>
    </source>
</evidence>
<proteinExistence type="predicted"/>
<dbReference type="GO" id="GO:0016020">
    <property type="term" value="C:membrane"/>
    <property type="evidence" value="ECO:0007669"/>
    <property type="project" value="UniProtKB-SubCell"/>
</dbReference>
<dbReference type="PANTHER" id="PTHR36926">
    <property type="entry name" value="COLICIN V PRODUCTION PROTEIN"/>
    <property type="match status" value="1"/>
</dbReference>
<evidence type="ECO:0000256" key="5">
    <source>
        <dbReference type="SAM" id="Phobius"/>
    </source>
</evidence>
<evidence type="ECO:0000256" key="4">
    <source>
        <dbReference type="ARBA" id="ARBA00023136"/>
    </source>
</evidence>
<keyword evidence="3 5" id="KW-1133">Transmembrane helix</keyword>
<dbReference type="InterPro" id="IPR052719">
    <property type="entry name" value="CvpA-like"/>
</dbReference>
<evidence type="ECO:0000256" key="2">
    <source>
        <dbReference type="ARBA" id="ARBA00022692"/>
    </source>
</evidence>
<feature type="transmembrane region" description="Helical" evidence="5">
    <location>
        <begin position="65"/>
        <end position="85"/>
    </location>
</feature>
<dbReference type="EMBL" id="SHKX01000002">
    <property type="protein sequence ID" value="RZU48184.1"/>
    <property type="molecule type" value="Genomic_DNA"/>
</dbReference>
<evidence type="ECO:0000256" key="3">
    <source>
        <dbReference type="ARBA" id="ARBA00022989"/>
    </source>
</evidence>